<dbReference type="OMA" id="WLECCIN"/>
<dbReference type="PANTHER" id="PTHR46060:SF1">
    <property type="entry name" value="MARINER MOS1 TRANSPOSASE-LIKE PROTEIN"/>
    <property type="match status" value="1"/>
</dbReference>
<dbReference type="PANTHER" id="PTHR46060">
    <property type="entry name" value="MARINER MOS1 TRANSPOSASE-LIKE PROTEIN"/>
    <property type="match status" value="1"/>
</dbReference>
<dbReference type="STRING" id="8840.ENSAPLP00000020179"/>
<evidence type="ECO:0000313" key="1">
    <source>
        <dbReference type="Ensembl" id="ENSAPLP00000020179.1"/>
    </source>
</evidence>
<evidence type="ECO:0000313" key="2">
    <source>
        <dbReference type="Proteomes" id="UP000016666"/>
    </source>
</evidence>
<dbReference type="Ensembl" id="ENSAPLT00000037957.1">
    <property type="protein sequence ID" value="ENSAPLP00000020179.1"/>
    <property type="gene ID" value="ENSAPLG00000020756.1"/>
</dbReference>
<organism evidence="1 2">
    <name type="scientific">Anas platyrhynchos platyrhynchos</name>
    <name type="common">Northern mallard</name>
    <dbReference type="NCBI Taxonomy" id="8840"/>
    <lineage>
        <taxon>Eukaryota</taxon>
        <taxon>Metazoa</taxon>
        <taxon>Chordata</taxon>
        <taxon>Craniata</taxon>
        <taxon>Vertebrata</taxon>
        <taxon>Euteleostomi</taxon>
        <taxon>Archelosauria</taxon>
        <taxon>Archosauria</taxon>
        <taxon>Dinosauria</taxon>
        <taxon>Saurischia</taxon>
        <taxon>Theropoda</taxon>
        <taxon>Coelurosauria</taxon>
        <taxon>Aves</taxon>
        <taxon>Neognathae</taxon>
        <taxon>Galloanserae</taxon>
        <taxon>Anseriformes</taxon>
        <taxon>Anatidae</taxon>
        <taxon>Anatinae</taxon>
        <taxon>Anas</taxon>
    </lineage>
</organism>
<reference evidence="1 2" key="1">
    <citation type="submission" date="2017-10" db="EMBL/GenBank/DDBJ databases">
        <title>A new Pekin duck reference genome.</title>
        <authorList>
            <person name="Hou Z.-C."/>
            <person name="Zhou Z.-K."/>
            <person name="Zhu F."/>
            <person name="Hou S.-S."/>
        </authorList>
    </citation>
    <scope>NUCLEOTIDE SEQUENCE [LARGE SCALE GENOMIC DNA]</scope>
</reference>
<evidence type="ECO:0008006" key="3">
    <source>
        <dbReference type="Google" id="ProtNLM"/>
    </source>
</evidence>
<dbReference type="InterPro" id="IPR036397">
    <property type="entry name" value="RNaseH_sf"/>
</dbReference>
<dbReference type="GeneTree" id="ENSGT00940000175405"/>
<reference evidence="1" key="3">
    <citation type="submission" date="2025-09" db="UniProtKB">
        <authorList>
            <consortium name="Ensembl"/>
        </authorList>
    </citation>
    <scope>IDENTIFICATION</scope>
</reference>
<dbReference type="Proteomes" id="UP000016666">
    <property type="component" value="Chromosome 1"/>
</dbReference>
<accession>A0A493T2K1</accession>
<reference evidence="1" key="2">
    <citation type="submission" date="2025-08" db="UniProtKB">
        <authorList>
            <consortium name="Ensembl"/>
        </authorList>
    </citation>
    <scope>IDENTIFICATION</scope>
</reference>
<dbReference type="Gene3D" id="3.30.420.10">
    <property type="entry name" value="Ribonuclease H-like superfamily/Ribonuclease H"/>
    <property type="match status" value="1"/>
</dbReference>
<dbReference type="InterPro" id="IPR052709">
    <property type="entry name" value="Transposase-MT_Hybrid"/>
</dbReference>
<dbReference type="AlphaFoldDB" id="A0A493T2K1"/>
<name>A0A493T2K1_ANAPP</name>
<keyword evidence="2" id="KW-1185">Reference proteome</keyword>
<dbReference type="GO" id="GO:0003676">
    <property type="term" value="F:nucleic acid binding"/>
    <property type="evidence" value="ECO:0007669"/>
    <property type="project" value="InterPro"/>
</dbReference>
<proteinExistence type="predicted"/>
<sequence length="154" mass="17771">MHTDILVPSLYLHSKLLPLHISNTKEHQAKLLIYIPQKCIARVHPAIVNNWRLHHDTAPSHTAFRVVGYLAQHKVATLPQPPYSPDLAPPDFFLFLRIKLTLKGKHHASVEALQEAVTRELNSILVQAFLEAYENWKTRWQQCVDAEGCYFEKF</sequence>
<protein>
    <recommendedName>
        <fullName evidence="3">Histone-lysine N-methyltransferase SETMAR</fullName>
    </recommendedName>
</protein>